<comment type="caution">
    <text evidence="2">The sequence shown here is derived from an EMBL/GenBank/DDBJ whole genome shotgun (WGS) entry which is preliminary data.</text>
</comment>
<reference evidence="2 3" key="1">
    <citation type="journal article" date="2018" name="Mol. Plant">
        <title>The genome of Artemisia annua provides insight into the evolution of Asteraceae family and artemisinin biosynthesis.</title>
        <authorList>
            <person name="Shen Q."/>
            <person name="Zhang L."/>
            <person name="Liao Z."/>
            <person name="Wang S."/>
            <person name="Yan T."/>
            <person name="Shi P."/>
            <person name="Liu M."/>
            <person name="Fu X."/>
            <person name="Pan Q."/>
            <person name="Wang Y."/>
            <person name="Lv Z."/>
            <person name="Lu X."/>
            <person name="Zhang F."/>
            <person name="Jiang W."/>
            <person name="Ma Y."/>
            <person name="Chen M."/>
            <person name="Hao X."/>
            <person name="Li L."/>
            <person name="Tang Y."/>
            <person name="Lv G."/>
            <person name="Zhou Y."/>
            <person name="Sun X."/>
            <person name="Brodelius P.E."/>
            <person name="Rose J.K.C."/>
            <person name="Tang K."/>
        </authorList>
    </citation>
    <scope>NUCLEOTIDE SEQUENCE [LARGE SCALE GENOMIC DNA]</scope>
    <source>
        <strain evidence="3">cv. Huhao1</strain>
        <tissue evidence="2">Leaf</tissue>
    </source>
</reference>
<dbReference type="EMBL" id="PKPP01006549">
    <property type="protein sequence ID" value="PWA56158.1"/>
    <property type="molecule type" value="Genomic_DNA"/>
</dbReference>
<protein>
    <submittedName>
        <fullName evidence="2">Uncharacterized protein</fullName>
    </submittedName>
</protein>
<evidence type="ECO:0000256" key="1">
    <source>
        <dbReference type="SAM" id="MobiDB-lite"/>
    </source>
</evidence>
<evidence type="ECO:0000313" key="2">
    <source>
        <dbReference type="EMBL" id="PWA56158.1"/>
    </source>
</evidence>
<accession>A0A2U1M4I8</accession>
<proteinExistence type="predicted"/>
<sequence>MGSNIAFAGTNQLSTLVEGVNNTCSSPIAAFESPCDDGVLRGNSGHVTFKDPPSQQHVPSLGETDLSKPNVDTSIIHTNVKEQDSASTSLRVVAANGSEDSDDEVDEVLVMESGGFLDDMEDYHDGYDDQVVLSDKLQATCEQFDIRLNTRRR</sequence>
<feature type="region of interest" description="Disordered" evidence="1">
    <location>
        <begin position="49"/>
        <end position="70"/>
    </location>
</feature>
<gene>
    <name evidence="2" type="ORF">CTI12_AA422620</name>
</gene>
<evidence type="ECO:0000313" key="3">
    <source>
        <dbReference type="Proteomes" id="UP000245207"/>
    </source>
</evidence>
<dbReference type="Proteomes" id="UP000245207">
    <property type="component" value="Unassembled WGS sequence"/>
</dbReference>
<dbReference type="AlphaFoldDB" id="A0A2U1M4I8"/>
<keyword evidence="3" id="KW-1185">Reference proteome</keyword>
<name>A0A2U1M4I8_ARTAN</name>
<organism evidence="2 3">
    <name type="scientific">Artemisia annua</name>
    <name type="common">Sweet wormwood</name>
    <dbReference type="NCBI Taxonomy" id="35608"/>
    <lineage>
        <taxon>Eukaryota</taxon>
        <taxon>Viridiplantae</taxon>
        <taxon>Streptophyta</taxon>
        <taxon>Embryophyta</taxon>
        <taxon>Tracheophyta</taxon>
        <taxon>Spermatophyta</taxon>
        <taxon>Magnoliopsida</taxon>
        <taxon>eudicotyledons</taxon>
        <taxon>Gunneridae</taxon>
        <taxon>Pentapetalae</taxon>
        <taxon>asterids</taxon>
        <taxon>campanulids</taxon>
        <taxon>Asterales</taxon>
        <taxon>Asteraceae</taxon>
        <taxon>Asteroideae</taxon>
        <taxon>Anthemideae</taxon>
        <taxon>Artemisiinae</taxon>
        <taxon>Artemisia</taxon>
    </lineage>
</organism>